<dbReference type="AlphaFoldDB" id="D4CXH2"/>
<proteinExistence type="predicted"/>
<evidence type="ECO:0000256" key="1">
    <source>
        <dbReference type="SAM" id="Phobius"/>
    </source>
</evidence>
<dbReference type="STRING" id="546275.FUSPEROL_02133"/>
<name>D4CXH2_9FUSO</name>
<keyword evidence="1" id="KW-0812">Transmembrane</keyword>
<sequence>MKYKILVIFGILIIYIEIFPFILLTTGLLLKIEGIKVFYTDFVKFKPENLTFNLSIIYFFTLYLRTLSYILIEKDYENEKTKR</sequence>
<comment type="caution">
    <text evidence="2">The sequence shown here is derived from an EMBL/GenBank/DDBJ whole genome shotgun (WGS) entry which is preliminary data.</text>
</comment>
<dbReference type="EMBL" id="ACJY01000099">
    <property type="protein sequence ID" value="EFE86092.1"/>
    <property type="molecule type" value="Genomic_DNA"/>
</dbReference>
<dbReference type="Proteomes" id="UP000003748">
    <property type="component" value="Unassembled WGS sequence"/>
</dbReference>
<accession>D4CXH2</accession>
<evidence type="ECO:0000313" key="3">
    <source>
        <dbReference type="Proteomes" id="UP000003748"/>
    </source>
</evidence>
<keyword evidence="1" id="KW-0472">Membrane</keyword>
<feature type="transmembrane region" description="Helical" evidence="1">
    <location>
        <begin position="7"/>
        <end position="30"/>
    </location>
</feature>
<organism evidence="2 3">
    <name type="scientific">Fusobacterium periodonticum ATCC 33693</name>
    <dbReference type="NCBI Taxonomy" id="546275"/>
    <lineage>
        <taxon>Bacteria</taxon>
        <taxon>Fusobacteriati</taxon>
        <taxon>Fusobacteriota</taxon>
        <taxon>Fusobacteriia</taxon>
        <taxon>Fusobacteriales</taxon>
        <taxon>Fusobacteriaceae</taxon>
        <taxon>Fusobacterium</taxon>
    </lineage>
</organism>
<keyword evidence="1" id="KW-1133">Transmembrane helix</keyword>
<dbReference type="GeneID" id="78420306"/>
<evidence type="ECO:0000313" key="2">
    <source>
        <dbReference type="EMBL" id="EFE86092.1"/>
    </source>
</evidence>
<dbReference type="HOGENOM" id="CLU_2537703_0_0_0"/>
<feature type="transmembrane region" description="Helical" evidence="1">
    <location>
        <begin position="50"/>
        <end position="72"/>
    </location>
</feature>
<dbReference type="RefSeq" id="WP_005974907.1">
    <property type="nucleotide sequence ID" value="NZ_GG665898.1"/>
</dbReference>
<protein>
    <submittedName>
        <fullName evidence="2">Uncharacterized protein</fullName>
    </submittedName>
</protein>
<reference evidence="2 3" key="1">
    <citation type="submission" date="2010-02" db="EMBL/GenBank/DDBJ databases">
        <authorList>
            <person name="Weinstock G."/>
            <person name="Sodergren E."/>
            <person name="Clifton S."/>
            <person name="Fulton L."/>
            <person name="Fulton B."/>
            <person name="Courtney L."/>
            <person name="Fronick C."/>
            <person name="Harrison M."/>
            <person name="Strong C."/>
            <person name="Farmer C."/>
            <person name="Delahaunty K."/>
            <person name="Markovic C."/>
            <person name="Hall O."/>
            <person name="Minx P."/>
            <person name="Tomlinson C."/>
            <person name="Mitreva M."/>
            <person name="Nelson J."/>
            <person name="Hou S."/>
            <person name="Wollam A."/>
            <person name="Pepin K.H."/>
            <person name="Johnson M."/>
            <person name="Bhonagiri V."/>
            <person name="Zhang X."/>
            <person name="Suruliraj S."/>
            <person name="Warren W."/>
            <person name="Chinwalla A."/>
            <person name="Mardis E.R."/>
            <person name="Wilson R.K."/>
        </authorList>
    </citation>
    <scope>NUCLEOTIDE SEQUENCE [LARGE SCALE GENOMIC DNA]</scope>
    <source>
        <strain evidence="2 3">ATCC 33693</strain>
    </source>
</reference>
<gene>
    <name evidence="2" type="ORF">FUSPEROL_02133</name>
</gene>